<dbReference type="Proteomes" id="UP000649617">
    <property type="component" value="Unassembled WGS sequence"/>
</dbReference>
<evidence type="ECO:0000313" key="1">
    <source>
        <dbReference type="EMBL" id="CAE7257303.1"/>
    </source>
</evidence>
<dbReference type="OrthoDB" id="410827at2759"/>
<evidence type="ECO:0000313" key="2">
    <source>
        <dbReference type="Proteomes" id="UP000649617"/>
    </source>
</evidence>
<feature type="non-terminal residue" evidence="1">
    <location>
        <position position="1"/>
    </location>
</feature>
<comment type="caution">
    <text evidence="1">The sequence shown here is derived from an EMBL/GenBank/DDBJ whole genome shotgun (WGS) entry which is preliminary data.</text>
</comment>
<gene>
    <name evidence="1" type="primary">JMJD8</name>
    <name evidence="1" type="ORF">SPIL2461_LOCUS5268</name>
</gene>
<protein>
    <submittedName>
        <fullName evidence="1">JMJD8 protein</fullName>
    </submittedName>
</protein>
<sequence length="61" mass="6347">DMGLKLEGMPGSDDIHPAIRAWNESAFSVPGTAVAVHMLGGPRSAVGWHTHGATVQMTVHG</sequence>
<name>A0A812M2Q1_SYMPI</name>
<organism evidence="1 2">
    <name type="scientific">Symbiodinium pilosum</name>
    <name type="common">Dinoflagellate</name>
    <dbReference type="NCBI Taxonomy" id="2952"/>
    <lineage>
        <taxon>Eukaryota</taxon>
        <taxon>Sar</taxon>
        <taxon>Alveolata</taxon>
        <taxon>Dinophyceae</taxon>
        <taxon>Suessiales</taxon>
        <taxon>Symbiodiniaceae</taxon>
        <taxon>Symbiodinium</taxon>
    </lineage>
</organism>
<accession>A0A812M2Q1</accession>
<reference evidence="1" key="1">
    <citation type="submission" date="2021-02" db="EMBL/GenBank/DDBJ databases">
        <authorList>
            <person name="Dougan E. K."/>
            <person name="Rhodes N."/>
            <person name="Thang M."/>
            <person name="Chan C."/>
        </authorList>
    </citation>
    <scope>NUCLEOTIDE SEQUENCE</scope>
</reference>
<keyword evidence="2" id="KW-1185">Reference proteome</keyword>
<dbReference type="EMBL" id="CAJNIZ010007347">
    <property type="protein sequence ID" value="CAE7257303.1"/>
    <property type="molecule type" value="Genomic_DNA"/>
</dbReference>
<dbReference type="AlphaFoldDB" id="A0A812M2Q1"/>
<proteinExistence type="predicted"/>
<feature type="non-terminal residue" evidence="1">
    <location>
        <position position="61"/>
    </location>
</feature>